<accession>A0A2U1N0P2</accession>
<organism evidence="2 3">
    <name type="scientific">Artemisia annua</name>
    <name type="common">Sweet wormwood</name>
    <dbReference type="NCBI Taxonomy" id="35608"/>
    <lineage>
        <taxon>Eukaryota</taxon>
        <taxon>Viridiplantae</taxon>
        <taxon>Streptophyta</taxon>
        <taxon>Embryophyta</taxon>
        <taxon>Tracheophyta</taxon>
        <taxon>Spermatophyta</taxon>
        <taxon>Magnoliopsida</taxon>
        <taxon>eudicotyledons</taxon>
        <taxon>Gunneridae</taxon>
        <taxon>Pentapetalae</taxon>
        <taxon>asterids</taxon>
        <taxon>campanulids</taxon>
        <taxon>Asterales</taxon>
        <taxon>Asteraceae</taxon>
        <taxon>Asteroideae</taxon>
        <taxon>Anthemideae</taxon>
        <taxon>Artemisiinae</taxon>
        <taxon>Artemisia</taxon>
    </lineage>
</organism>
<dbReference type="Proteomes" id="UP000245207">
    <property type="component" value="Unassembled WGS sequence"/>
</dbReference>
<comment type="caution">
    <text evidence="2">The sequence shown here is derived from an EMBL/GenBank/DDBJ whole genome shotgun (WGS) entry which is preliminary data.</text>
</comment>
<feature type="region of interest" description="Disordered" evidence="1">
    <location>
        <begin position="138"/>
        <end position="166"/>
    </location>
</feature>
<keyword evidence="3" id="KW-1185">Reference proteome</keyword>
<dbReference type="STRING" id="35608.A0A2U1N0P2"/>
<reference evidence="2 3" key="1">
    <citation type="journal article" date="2018" name="Mol. Plant">
        <title>The genome of Artemisia annua provides insight into the evolution of Asteraceae family and artemisinin biosynthesis.</title>
        <authorList>
            <person name="Shen Q."/>
            <person name="Zhang L."/>
            <person name="Liao Z."/>
            <person name="Wang S."/>
            <person name="Yan T."/>
            <person name="Shi P."/>
            <person name="Liu M."/>
            <person name="Fu X."/>
            <person name="Pan Q."/>
            <person name="Wang Y."/>
            <person name="Lv Z."/>
            <person name="Lu X."/>
            <person name="Zhang F."/>
            <person name="Jiang W."/>
            <person name="Ma Y."/>
            <person name="Chen M."/>
            <person name="Hao X."/>
            <person name="Li L."/>
            <person name="Tang Y."/>
            <person name="Lv G."/>
            <person name="Zhou Y."/>
            <person name="Sun X."/>
            <person name="Brodelius P.E."/>
            <person name="Rose J.K.C."/>
            <person name="Tang K."/>
        </authorList>
    </citation>
    <scope>NUCLEOTIDE SEQUENCE [LARGE SCALE GENOMIC DNA]</scope>
    <source>
        <strain evidence="3">cv. Huhao1</strain>
        <tissue evidence="2">Leaf</tissue>
    </source>
</reference>
<feature type="compositionally biased region" description="Acidic residues" evidence="1">
    <location>
        <begin position="152"/>
        <end position="166"/>
    </location>
</feature>
<sequence length="166" mass="18593">MGFYAGALKSSELLSPQSNVRQLLKLTTSVIRDNNIHEFCLEGGSMALAMELAQDSIDLRTTILSRFDLIFIVKDIRMFSQDKTFSVGCLVLLYYFERKTGTPVESLRPSMFVRIGTLEHDLSDILSSLKSEGLSWALPETDSDTKGVQLDSQDESLSDIDSDEER</sequence>
<evidence type="ECO:0000313" key="3">
    <source>
        <dbReference type="Proteomes" id="UP000245207"/>
    </source>
</evidence>
<protein>
    <submittedName>
        <fullName evidence="2">Uncharacterized protein</fullName>
    </submittedName>
</protein>
<name>A0A2U1N0P2_ARTAN</name>
<dbReference type="AlphaFoldDB" id="A0A2U1N0P2"/>
<dbReference type="EMBL" id="PKPP01003901">
    <property type="protein sequence ID" value="PWA67080.1"/>
    <property type="molecule type" value="Genomic_DNA"/>
</dbReference>
<gene>
    <name evidence="2" type="ORF">CTI12_AA322490</name>
</gene>
<evidence type="ECO:0000313" key="2">
    <source>
        <dbReference type="EMBL" id="PWA67080.1"/>
    </source>
</evidence>
<evidence type="ECO:0000256" key="1">
    <source>
        <dbReference type="SAM" id="MobiDB-lite"/>
    </source>
</evidence>
<proteinExistence type="predicted"/>